<keyword evidence="3" id="KW-0804">Transcription</keyword>
<dbReference type="InterPro" id="IPR000524">
    <property type="entry name" value="Tscrpt_reg_HTH_GntR"/>
</dbReference>
<evidence type="ECO:0000313" key="6">
    <source>
        <dbReference type="EMBL" id="MCL6271946.1"/>
    </source>
</evidence>
<proteinExistence type="predicted"/>
<feature type="compositionally biased region" description="Basic and acidic residues" evidence="4">
    <location>
        <begin position="232"/>
        <end position="242"/>
    </location>
</feature>
<evidence type="ECO:0000313" key="7">
    <source>
        <dbReference type="Proteomes" id="UP001203338"/>
    </source>
</evidence>
<dbReference type="Gene3D" id="1.10.10.10">
    <property type="entry name" value="Winged helix-like DNA-binding domain superfamily/Winged helix DNA-binding domain"/>
    <property type="match status" value="1"/>
</dbReference>
<dbReference type="InterPro" id="IPR036388">
    <property type="entry name" value="WH-like_DNA-bd_sf"/>
</dbReference>
<evidence type="ECO:0000256" key="3">
    <source>
        <dbReference type="ARBA" id="ARBA00023163"/>
    </source>
</evidence>
<feature type="compositionally biased region" description="Polar residues" evidence="4">
    <location>
        <begin position="216"/>
        <end position="231"/>
    </location>
</feature>
<dbReference type="Gene3D" id="1.20.120.530">
    <property type="entry name" value="GntR ligand-binding domain-like"/>
    <property type="match status" value="1"/>
</dbReference>
<dbReference type="InterPro" id="IPR008920">
    <property type="entry name" value="TF_FadR/GntR_C"/>
</dbReference>
<dbReference type="Pfam" id="PF07729">
    <property type="entry name" value="FCD"/>
    <property type="match status" value="1"/>
</dbReference>
<dbReference type="RefSeq" id="WP_249701617.1">
    <property type="nucleotide sequence ID" value="NZ_JAMFLX010000038.1"/>
</dbReference>
<dbReference type="SUPFAM" id="SSF46785">
    <property type="entry name" value="Winged helix' DNA-binding domain"/>
    <property type="match status" value="1"/>
</dbReference>
<evidence type="ECO:0000259" key="5">
    <source>
        <dbReference type="PROSITE" id="PS50949"/>
    </source>
</evidence>
<dbReference type="SUPFAM" id="SSF48008">
    <property type="entry name" value="GntR ligand-binding domain-like"/>
    <property type="match status" value="1"/>
</dbReference>
<dbReference type="PROSITE" id="PS50949">
    <property type="entry name" value="HTH_GNTR"/>
    <property type="match status" value="1"/>
</dbReference>
<dbReference type="PRINTS" id="PR00035">
    <property type="entry name" value="HTHGNTR"/>
</dbReference>
<gene>
    <name evidence="6" type="ORF">M3P05_18665</name>
</gene>
<keyword evidence="1" id="KW-0805">Transcription regulation</keyword>
<dbReference type="Pfam" id="PF00392">
    <property type="entry name" value="GntR"/>
    <property type="match status" value="1"/>
</dbReference>
<dbReference type="PANTHER" id="PTHR43537:SF49">
    <property type="entry name" value="TRANSCRIPTIONAL REGULATORY PROTEIN"/>
    <property type="match status" value="1"/>
</dbReference>
<feature type="domain" description="HTH gntR-type" evidence="5">
    <location>
        <begin position="7"/>
        <end position="74"/>
    </location>
</feature>
<keyword evidence="7" id="KW-1185">Reference proteome</keyword>
<evidence type="ECO:0000256" key="4">
    <source>
        <dbReference type="SAM" id="MobiDB-lite"/>
    </source>
</evidence>
<dbReference type="SMART" id="SM00895">
    <property type="entry name" value="FCD"/>
    <property type="match status" value="1"/>
</dbReference>
<dbReference type="InterPro" id="IPR011711">
    <property type="entry name" value="GntR_C"/>
</dbReference>
<dbReference type="PANTHER" id="PTHR43537">
    <property type="entry name" value="TRANSCRIPTIONAL REGULATOR, GNTR FAMILY"/>
    <property type="match status" value="1"/>
</dbReference>
<dbReference type="Proteomes" id="UP001203338">
    <property type="component" value="Unassembled WGS sequence"/>
</dbReference>
<organism evidence="6 7">
    <name type="scientific">Parendozoicomonas callyspongiae</name>
    <dbReference type="NCBI Taxonomy" id="2942213"/>
    <lineage>
        <taxon>Bacteria</taxon>
        <taxon>Pseudomonadati</taxon>
        <taxon>Pseudomonadota</taxon>
        <taxon>Gammaproteobacteria</taxon>
        <taxon>Oceanospirillales</taxon>
        <taxon>Endozoicomonadaceae</taxon>
        <taxon>Parendozoicomonas</taxon>
    </lineage>
</organism>
<accession>A0ABT0PLT8</accession>
<evidence type="ECO:0000256" key="2">
    <source>
        <dbReference type="ARBA" id="ARBA00023125"/>
    </source>
</evidence>
<dbReference type="InterPro" id="IPR036390">
    <property type="entry name" value="WH_DNA-bd_sf"/>
</dbReference>
<dbReference type="CDD" id="cd07377">
    <property type="entry name" value="WHTH_GntR"/>
    <property type="match status" value="1"/>
</dbReference>
<protein>
    <submittedName>
        <fullName evidence="6">GntR family transcriptional regulator</fullName>
    </submittedName>
</protein>
<dbReference type="SMART" id="SM00345">
    <property type="entry name" value="HTH_GNTR"/>
    <property type="match status" value="1"/>
</dbReference>
<dbReference type="EMBL" id="JAMFLX010000038">
    <property type="protein sequence ID" value="MCL6271946.1"/>
    <property type="molecule type" value="Genomic_DNA"/>
</dbReference>
<keyword evidence="2" id="KW-0238">DNA-binding</keyword>
<name>A0ABT0PLT8_9GAMM</name>
<reference evidence="6 7" key="1">
    <citation type="submission" date="2022-05" db="EMBL/GenBank/DDBJ databases">
        <authorList>
            <person name="Park J.-S."/>
        </authorList>
    </citation>
    <scope>NUCLEOTIDE SEQUENCE [LARGE SCALE GENOMIC DNA]</scope>
    <source>
        <strain evidence="6 7">2012CJ34-2</strain>
    </source>
</reference>
<comment type="caution">
    <text evidence="6">The sequence shown here is derived from an EMBL/GenBank/DDBJ whole genome shotgun (WGS) entry which is preliminary data.</text>
</comment>
<evidence type="ECO:0000256" key="1">
    <source>
        <dbReference type="ARBA" id="ARBA00023015"/>
    </source>
</evidence>
<feature type="region of interest" description="Disordered" evidence="4">
    <location>
        <begin position="215"/>
        <end position="242"/>
    </location>
</feature>
<sequence length="242" mass="27580">MSVDSPRTLSDQLFEKLQHAIVRGDLAAGMRLSEAELASRYGVSRGPLREAIHRLESRKLVVRTPHSGTKVVSLGQNELLDIYQIREVLEGLACRLAATKMSTSQIDQLYRLLESHQQQSDLQEGIAYFQQEGDLDFHYRIVTGSGNQRLIDTLCGELYHQIRMYRYQASTGGNRPVHAFNEHQHIVDALADGDGEMAELLMRRHIRTSRLRLEKTWNNSRSNPVSAVNKNNKTEERQETVL</sequence>